<gene>
    <name evidence="2" type="ORF">H8923_06455</name>
</gene>
<evidence type="ECO:0000313" key="3">
    <source>
        <dbReference type="Proteomes" id="UP000609849"/>
    </source>
</evidence>
<dbReference type="EMBL" id="JACRWE010000003">
    <property type="protein sequence ID" value="MBC5996399.1"/>
    <property type="molecule type" value="Genomic_DNA"/>
</dbReference>
<dbReference type="PANTHER" id="PTHR10587:SF125">
    <property type="entry name" value="POLYSACCHARIDE DEACETYLASE YHEN-RELATED"/>
    <property type="match status" value="1"/>
</dbReference>
<protein>
    <submittedName>
        <fullName evidence="2">Polysaccharide deacetylase</fullName>
    </submittedName>
</protein>
<organism evidence="2 3">
    <name type="scientific">Romboutsia faecis</name>
    <dbReference type="NCBI Taxonomy" id="2764597"/>
    <lineage>
        <taxon>Bacteria</taxon>
        <taxon>Bacillati</taxon>
        <taxon>Bacillota</taxon>
        <taxon>Clostridia</taxon>
        <taxon>Peptostreptococcales</taxon>
        <taxon>Peptostreptococcaceae</taxon>
        <taxon>Romboutsia</taxon>
    </lineage>
</organism>
<dbReference type="InterPro" id="IPR050248">
    <property type="entry name" value="Polysacc_deacetylase_ArnD"/>
</dbReference>
<comment type="caution">
    <text evidence="2">The sequence shown here is derived from an EMBL/GenBank/DDBJ whole genome shotgun (WGS) entry which is preliminary data.</text>
</comment>
<dbReference type="PANTHER" id="PTHR10587">
    <property type="entry name" value="GLYCOSYL TRANSFERASE-RELATED"/>
    <property type="match status" value="1"/>
</dbReference>
<evidence type="ECO:0000313" key="2">
    <source>
        <dbReference type="EMBL" id="MBC5996399.1"/>
    </source>
</evidence>
<dbReference type="PROSITE" id="PS51677">
    <property type="entry name" value="NODB"/>
    <property type="match status" value="1"/>
</dbReference>
<dbReference type="InterPro" id="IPR011330">
    <property type="entry name" value="Glyco_hydro/deAcase_b/a-brl"/>
</dbReference>
<dbReference type="Pfam" id="PF01522">
    <property type="entry name" value="Polysacc_deac_1"/>
    <property type="match status" value="1"/>
</dbReference>
<sequence>MSKNISKKISIFIVICLLLIGVSTKFGFTYANDYELIKNEDIYLNTITDTMYNLSTEISKGPSKSTGKKAYITIDDGPSKYTDDIINTLNKHNAKATFFMIDRNMKLYPNQVKNIIENGNTPGFHSVSHDIHKLYKTNKSAKEEFDINRQTLLEVAGIESSVVRLPYGSKPYTPHKCYEELVEAGYKMWDWDIDTEDWKVSSDQALENVKLYSKGKDNIVALMHEKKQTAKSLDRILRYLSEEGYEFVPIDESETPQNFWLKNFK</sequence>
<name>A0ABR7JN95_9FIRM</name>
<dbReference type="CDD" id="cd10944">
    <property type="entry name" value="CE4_SmPgdA_like"/>
    <property type="match status" value="1"/>
</dbReference>
<dbReference type="Proteomes" id="UP000609849">
    <property type="component" value="Unassembled WGS sequence"/>
</dbReference>
<dbReference type="SUPFAM" id="SSF88713">
    <property type="entry name" value="Glycoside hydrolase/deacetylase"/>
    <property type="match status" value="1"/>
</dbReference>
<dbReference type="Gene3D" id="3.20.20.370">
    <property type="entry name" value="Glycoside hydrolase/deacetylase"/>
    <property type="match status" value="1"/>
</dbReference>
<accession>A0ABR7JN95</accession>
<proteinExistence type="predicted"/>
<keyword evidence="3" id="KW-1185">Reference proteome</keyword>
<dbReference type="InterPro" id="IPR002509">
    <property type="entry name" value="NODB_dom"/>
</dbReference>
<reference evidence="2 3" key="1">
    <citation type="submission" date="2020-08" db="EMBL/GenBank/DDBJ databases">
        <authorList>
            <person name="Liu C."/>
            <person name="Sun Q."/>
        </authorList>
    </citation>
    <scope>NUCLEOTIDE SEQUENCE [LARGE SCALE GENOMIC DNA]</scope>
    <source>
        <strain evidence="2 3">NSJ-18</strain>
    </source>
</reference>
<feature type="domain" description="NodB homology" evidence="1">
    <location>
        <begin position="68"/>
        <end position="248"/>
    </location>
</feature>
<dbReference type="RefSeq" id="WP_153973005.1">
    <property type="nucleotide sequence ID" value="NZ_JACRWE010000003.1"/>
</dbReference>
<evidence type="ECO:0000259" key="1">
    <source>
        <dbReference type="PROSITE" id="PS51677"/>
    </source>
</evidence>